<accession>A0A0F7LAU9</accession>
<sequence>MANTQIFFGLHFLQSNYLQVKKLPKNNYNRKLEWRIDNYSCCLYRQLVALFHENRL</sequence>
<dbReference type="EMBL" id="KR029608">
    <property type="protein sequence ID" value="AKH48693.1"/>
    <property type="molecule type" value="Genomic_DNA"/>
</dbReference>
<organism evidence="1">
    <name type="scientific">uncultured marine virus</name>
    <dbReference type="NCBI Taxonomy" id="186617"/>
    <lineage>
        <taxon>Viruses</taxon>
        <taxon>environmental samples</taxon>
    </lineage>
</organism>
<name>A0A0F7LAU9_9VIRU</name>
<reference evidence="1" key="1">
    <citation type="journal article" date="2015" name="Front. Microbiol.">
        <title>Combining genomic sequencing methods to explore viral diversity and reveal potential virus-host interactions.</title>
        <authorList>
            <person name="Chow C.E."/>
            <person name="Winget D.M."/>
            <person name="White R.A.III."/>
            <person name="Hallam S.J."/>
            <person name="Suttle C.A."/>
        </authorList>
    </citation>
    <scope>NUCLEOTIDE SEQUENCE</scope>
    <source>
        <strain evidence="1">Oxic3_2</strain>
    </source>
</reference>
<reference evidence="1" key="2">
    <citation type="submission" date="2015-03" db="EMBL/GenBank/DDBJ databases">
        <authorList>
            <person name="Chow C.-E.T."/>
            <person name="Winget D.M."/>
            <person name="White R.A.III."/>
            <person name="Hallam S.J."/>
            <person name="Suttle C.A."/>
        </authorList>
    </citation>
    <scope>NUCLEOTIDE SEQUENCE</scope>
    <source>
        <strain evidence="1">Oxic3_2</strain>
    </source>
</reference>
<proteinExistence type="predicted"/>
<evidence type="ECO:0000313" key="1">
    <source>
        <dbReference type="EMBL" id="AKH48693.1"/>
    </source>
</evidence>
<protein>
    <submittedName>
        <fullName evidence="1">Uncharacterized protein</fullName>
    </submittedName>
</protein>